<name>A0A7J7NL30_9MAGN</name>
<accession>A0A7J7NL30</accession>
<dbReference type="Proteomes" id="UP000541444">
    <property type="component" value="Unassembled WGS sequence"/>
</dbReference>
<organism evidence="1 2">
    <name type="scientific">Kingdonia uniflora</name>
    <dbReference type="NCBI Taxonomy" id="39325"/>
    <lineage>
        <taxon>Eukaryota</taxon>
        <taxon>Viridiplantae</taxon>
        <taxon>Streptophyta</taxon>
        <taxon>Embryophyta</taxon>
        <taxon>Tracheophyta</taxon>
        <taxon>Spermatophyta</taxon>
        <taxon>Magnoliopsida</taxon>
        <taxon>Ranunculales</taxon>
        <taxon>Circaeasteraceae</taxon>
        <taxon>Kingdonia</taxon>
    </lineage>
</organism>
<gene>
    <name evidence="1" type="ORF">GIB67_027717</name>
</gene>
<protein>
    <recommendedName>
        <fullName evidence="3">Myb/SANT-like domain-containing protein</fullName>
    </recommendedName>
</protein>
<evidence type="ECO:0000313" key="1">
    <source>
        <dbReference type="EMBL" id="KAF6167939.1"/>
    </source>
</evidence>
<sequence>MQMAPTNLGCKRPQIYWTEAMDKVAIETYKDQKLSRNKTWKNKLADIKVLIGLSEFGWDPINYTMTADKESRKKLKLHKVKKFKDYEVLLELMGDEGGNGDNMRSVGHLIDKEDIVDDLDDIDLLKASLKDRIKPSVDVLKTFFNSDSDVLTVLKRSTYILQIQWGENNGVECCGSAKYWCSQIQHFKILNVSIQKVIHMSMQYNGVVS</sequence>
<dbReference type="EMBL" id="JACGCM010000715">
    <property type="protein sequence ID" value="KAF6167939.1"/>
    <property type="molecule type" value="Genomic_DNA"/>
</dbReference>
<keyword evidence="2" id="KW-1185">Reference proteome</keyword>
<evidence type="ECO:0008006" key="3">
    <source>
        <dbReference type="Google" id="ProtNLM"/>
    </source>
</evidence>
<dbReference type="AlphaFoldDB" id="A0A7J7NL30"/>
<dbReference type="OrthoDB" id="1748457at2759"/>
<evidence type="ECO:0000313" key="2">
    <source>
        <dbReference type="Proteomes" id="UP000541444"/>
    </source>
</evidence>
<proteinExistence type="predicted"/>
<comment type="caution">
    <text evidence="1">The sequence shown here is derived from an EMBL/GenBank/DDBJ whole genome shotgun (WGS) entry which is preliminary data.</text>
</comment>
<reference evidence="1 2" key="1">
    <citation type="journal article" date="2020" name="IScience">
        <title>Genome Sequencing of the Endangered Kingdonia uniflora (Circaeasteraceae, Ranunculales) Reveals Potential Mechanisms of Evolutionary Specialization.</title>
        <authorList>
            <person name="Sun Y."/>
            <person name="Deng T."/>
            <person name="Zhang A."/>
            <person name="Moore M.J."/>
            <person name="Landis J.B."/>
            <person name="Lin N."/>
            <person name="Zhang H."/>
            <person name="Zhang X."/>
            <person name="Huang J."/>
            <person name="Zhang X."/>
            <person name="Sun H."/>
            <person name="Wang H."/>
        </authorList>
    </citation>
    <scope>NUCLEOTIDE SEQUENCE [LARGE SCALE GENOMIC DNA]</scope>
    <source>
        <strain evidence="1">TB1705</strain>
        <tissue evidence="1">Leaf</tissue>
    </source>
</reference>